<evidence type="ECO:0000313" key="3">
    <source>
        <dbReference type="Proteomes" id="UP000266188"/>
    </source>
</evidence>
<reference evidence="3" key="1">
    <citation type="submission" date="2017-02" db="EMBL/GenBank/DDBJ databases">
        <authorList>
            <person name="Tafer H."/>
            <person name="Lopandic K."/>
        </authorList>
    </citation>
    <scope>NUCLEOTIDE SEQUENCE [LARGE SCALE GENOMIC DNA]</scope>
    <source>
        <strain evidence="3">CBS 366.77</strain>
    </source>
</reference>
<proteinExistence type="predicted"/>
<feature type="compositionally biased region" description="Pro residues" evidence="1">
    <location>
        <begin position="7"/>
        <end position="16"/>
    </location>
</feature>
<evidence type="ECO:0000313" key="2">
    <source>
        <dbReference type="EMBL" id="RJE18268.1"/>
    </source>
</evidence>
<gene>
    <name evidence="2" type="ORF">PHISCL_09392</name>
</gene>
<dbReference type="AlphaFoldDB" id="A0A3A2Z594"/>
<organism evidence="2 3">
    <name type="scientific">Aspergillus sclerotialis</name>
    <dbReference type="NCBI Taxonomy" id="2070753"/>
    <lineage>
        <taxon>Eukaryota</taxon>
        <taxon>Fungi</taxon>
        <taxon>Dikarya</taxon>
        <taxon>Ascomycota</taxon>
        <taxon>Pezizomycotina</taxon>
        <taxon>Eurotiomycetes</taxon>
        <taxon>Eurotiomycetidae</taxon>
        <taxon>Eurotiales</taxon>
        <taxon>Aspergillaceae</taxon>
        <taxon>Aspergillus</taxon>
        <taxon>Aspergillus subgen. Polypaecilum</taxon>
    </lineage>
</organism>
<protein>
    <submittedName>
        <fullName evidence="2">Uncharacterized protein</fullName>
    </submittedName>
</protein>
<feature type="region of interest" description="Disordered" evidence="1">
    <location>
        <begin position="1"/>
        <end position="25"/>
    </location>
</feature>
<dbReference type="EMBL" id="MVGC01000587">
    <property type="protein sequence ID" value="RJE18268.1"/>
    <property type="molecule type" value="Genomic_DNA"/>
</dbReference>
<comment type="caution">
    <text evidence="2">The sequence shown here is derived from an EMBL/GenBank/DDBJ whole genome shotgun (WGS) entry which is preliminary data.</text>
</comment>
<name>A0A3A2Z594_9EURO</name>
<accession>A0A3A2Z594</accession>
<keyword evidence="3" id="KW-1185">Reference proteome</keyword>
<dbReference type="Proteomes" id="UP000266188">
    <property type="component" value="Unassembled WGS sequence"/>
</dbReference>
<sequence length="61" mass="6293">MAMAPSSTPPSQPTPSLPAQSTLPPEKVFSIQVGTKLFRLSGASLSSDGQCQSRNAMKSAS</sequence>
<dbReference type="OrthoDB" id="2414723at2759"/>
<evidence type="ECO:0000256" key="1">
    <source>
        <dbReference type="SAM" id="MobiDB-lite"/>
    </source>
</evidence>